<evidence type="ECO:0000313" key="1">
    <source>
        <dbReference type="EMBL" id="SDI17585.1"/>
    </source>
</evidence>
<accession>A0A1G8IF95</accession>
<evidence type="ECO:0000313" key="2">
    <source>
        <dbReference type="Proteomes" id="UP000183255"/>
    </source>
</evidence>
<organism evidence="1 2">
    <name type="scientific">Proteiniclasticum ruminis</name>
    <dbReference type="NCBI Taxonomy" id="398199"/>
    <lineage>
        <taxon>Bacteria</taxon>
        <taxon>Bacillati</taxon>
        <taxon>Bacillota</taxon>
        <taxon>Clostridia</taxon>
        <taxon>Eubacteriales</taxon>
        <taxon>Clostridiaceae</taxon>
        <taxon>Proteiniclasticum</taxon>
    </lineage>
</organism>
<dbReference type="AlphaFoldDB" id="A0A1G8IF95"/>
<dbReference type="Proteomes" id="UP000183255">
    <property type="component" value="Unassembled WGS sequence"/>
</dbReference>
<proteinExistence type="predicted"/>
<protein>
    <submittedName>
        <fullName evidence="1">Regulator of cell morphogenesis and NO signaling</fullName>
    </submittedName>
</protein>
<dbReference type="EMBL" id="FNDZ01000001">
    <property type="protein sequence ID" value="SDI17585.1"/>
    <property type="molecule type" value="Genomic_DNA"/>
</dbReference>
<name>A0A1G8IF95_9CLOT</name>
<dbReference type="RefSeq" id="WP_031574522.1">
    <property type="nucleotide sequence ID" value="NZ_DAMANS010000012.1"/>
</dbReference>
<sequence length="103" mass="12112">MMLKKKFVEVSEKNVPVLKQYVPIVNRVHGGHHPEMNEVKELFEGMLSKMNQAGESTKDLEEYFLKLRGVTDHYKVPEDVCESYEAVYRLLEEMDKAYDSERE</sequence>
<reference evidence="1 2" key="1">
    <citation type="submission" date="2016-10" db="EMBL/GenBank/DDBJ databases">
        <authorList>
            <person name="de Groot N.N."/>
        </authorList>
    </citation>
    <scope>NUCLEOTIDE SEQUENCE [LARGE SCALE GENOMIC DNA]</scope>
    <source>
        <strain evidence="1 2">CGMCC 1.5058</strain>
    </source>
</reference>
<gene>
    <name evidence="1" type="ORF">SAMN05421804_101870</name>
</gene>